<dbReference type="InterPro" id="IPR052891">
    <property type="entry name" value="DNA-3mA_glycosylase"/>
</dbReference>
<keyword evidence="1" id="KW-0862">Zinc</keyword>
<feature type="binding site" evidence="1">
    <location>
        <position position="223"/>
    </location>
    <ligand>
        <name>Zn(2+)</name>
        <dbReference type="ChEBI" id="CHEBI:29105"/>
    </ligand>
</feature>
<sequence length="232" mass="24799">MTSTAPPPAPSTPPAPQRFHHDDARATPGATAPPAAAAFQSVRCGDGLDRCPWALATAGTLADHDLDWGSPATTAREHFAALALELVDSGLARWSQSARHGSWYLHMAGLDPERVALFDEDDIDDLVVNPELIRNRAKIEAVVHNAGVCADWDLARWNELLEEAEIPPCEAPPRNALDLSDTTAASRRLSQALRAHGIVLVGPVSAHRWLQRIGRAPGHVAGCFRATTTAVG</sequence>
<dbReference type="PANTHER" id="PTHR30037:SF4">
    <property type="entry name" value="DNA-3-METHYLADENINE GLYCOSYLASE I"/>
    <property type="match status" value="1"/>
</dbReference>
<dbReference type="InterPro" id="IPR005019">
    <property type="entry name" value="Adenine_glyco"/>
</dbReference>
<dbReference type="Gene3D" id="1.10.340.30">
    <property type="entry name" value="Hypothetical protein, domain 2"/>
    <property type="match status" value="1"/>
</dbReference>
<dbReference type="Pfam" id="PF03352">
    <property type="entry name" value="Adenine_glyco"/>
    <property type="match status" value="1"/>
</dbReference>
<dbReference type="GO" id="GO:0006284">
    <property type="term" value="P:base-excision repair"/>
    <property type="evidence" value="ECO:0007669"/>
    <property type="project" value="InterPro"/>
</dbReference>
<keyword evidence="4" id="KW-1185">Reference proteome</keyword>
<comment type="caution">
    <text evidence="3">The sequence shown here is derived from an EMBL/GenBank/DDBJ whole genome shotgun (WGS) entry which is preliminary data.</text>
</comment>
<accession>A0A3L9LVK4</accession>
<dbReference type="Proteomes" id="UP000277871">
    <property type="component" value="Unassembled WGS sequence"/>
</dbReference>
<dbReference type="AlphaFoldDB" id="A0A3L9LVK4"/>
<name>A0A3L9LVK4_9MICC</name>
<dbReference type="InterPro" id="IPR011257">
    <property type="entry name" value="DNA_glycosylase"/>
</dbReference>
<dbReference type="GO" id="GO:0046872">
    <property type="term" value="F:metal ion binding"/>
    <property type="evidence" value="ECO:0007669"/>
    <property type="project" value="UniProtKB-KW"/>
</dbReference>
<dbReference type="RefSeq" id="WP_121846693.1">
    <property type="nucleotide sequence ID" value="NZ_PHOA01000121.1"/>
</dbReference>
<organism evidence="3 4">
    <name type="scientific">Kocuria tytonicola</name>
    <dbReference type="NCBI Taxonomy" id="2055946"/>
    <lineage>
        <taxon>Bacteria</taxon>
        <taxon>Bacillati</taxon>
        <taxon>Actinomycetota</taxon>
        <taxon>Actinomycetes</taxon>
        <taxon>Micrococcales</taxon>
        <taxon>Micrococcaceae</taxon>
        <taxon>Kocuria</taxon>
    </lineage>
</organism>
<feature type="region of interest" description="Disordered" evidence="2">
    <location>
        <begin position="1"/>
        <end position="34"/>
    </location>
</feature>
<dbReference type="GO" id="GO:0008725">
    <property type="term" value="F:DNA-3-methyladenine glycosylase activity"/>
    <property type="evidence" value="ECO:0007669"/>
    <property type="project" value="InterPro"/>
</dbReference>
<protein>
    <submittedName>
        <fullName evidence="3">DNA-3-methyladenine glycosylase I</fullName>
    </submittedName>
</protein>
<reference evidence="3 4" key="1">
    <citation type="submission" date="2018-10" db="EMBL/GenBank/DDBJ databases">
        <title>Kocuria tytonicola, new bacteria from the preen glands of American barn owls (Tyto furcata).</title>
        <authorList>
            <person name="Braun M.S."/>
            <person name="Wang E."/>
            <person name="Zimmermann S."/>
            <person name="Boutin S."/>
            <person name="Wagner H."/>
            <person name="Wink M."/>
        </authorList>
    </citation>
    <scope>NUCLEOTIDE SEQUENCE [LARGE SCALE GENOMIC DNA]</scope>
    <source>
        <strain evidence="3 4">473</strain>
    </source>
</reference>
<dbReference type="EMBL" id="RDEX01000001">
    <property type="protein sequence ID" value="RLY94195.1"/>
    <property type="molecule type" value="Genomic_DNA"/>
</dbReference>
<evidence type="ECO:0000256" key="1">
    <source>
        <dbReference type="PIRSR" id="PIRSR605019-1"/>
    </source>
</evidence>
<evidence type="ECO:0000313" key="4">
    <source>
        <dbReference type="Proteomes" id="UP000277871"/>
    </source>
</evidence>
<feature type="binding site" evidence="1">
    <location>
        <position position="64"/>
    </location>
    <ligand>
        <name>Zn(2+)</name>
        <dbReference type="ChEBI" id="CHEBI:29105"/>
    </ligand>
</feature>
<feature type="binding site" evidence="1">
    <location>
        <position position="219"/>
    </location>
    <ligand>
        <name>Zn(2+)</name>
        <dbReference type="ChEBI" id="CHEBI:29105"/>
    </ligand>
</feature>
<proteinExistence type="predicted"/>
<dbReference type="PANTHER" id="PTHR30037">
    <property type="entry name" value="DNA-3-METHYLADENINE GLYCOSYLASE 1"/>
    <property type="match status" value="1"/>
</dbReference>
<dbReference type="SUPFAM" id="SSF48150">
    <property type="entry name" value="DNA-glycosylase"/>
    <property type="match status" value="1"/>
</dbReference>
<feature type="binding site" evidence="1">
    <location>
        <position position="51"/>
    </location>
    <ligand>
        <name>Zn(2+)</name>
        <dbReference type="ChEBI" id="CHEBI:29105"/>
    </ligand>
</feature>
<evidence type="ECO:0000313" key="3">
    <source>
        <dbReference type="EMBL" id="RLY94195.1"/>
    </source>
</evidence>
<feature type="compositionally biased region" description="Pro residues" evidence="2">
    <location>
        <begin position="1"/>
        <end position="16"/>
    </location>
</feature>
<dbReference type="OrthoDB" id="4881767at2"/>
<keyword evidence="1" id="KW-0479">Metal-binding</keyword>
<gene>
    <name evidence="3" type="ORF">EAE32_02985</name>
</gene>
<evidence type="ECO:0000256" key="2">
    <source>
        <dbReference type="SAM" id="MobiDB-lite"/>
    </source>
</evidence>